<evidence type="ECO:0000256" key="1">
    <source>
        <dbReference type="ARBA" id="ARBA00023002"/>
    </source>
</evidence>
<keyword evidence="5" id="KW-1185">Reference proteome</keyword>
<proteinExistence type="predicted"/>
<reference evidence="4 5" key="1">
    <citation type="submission" date="2020-10" db="EMBL/GenBank/DDBJ databases">
        <title>Complete genome sequence of Paludibaculum fermentans P105T, a facultatively anaerobic acidobacterium capable of dissimilatory Fe(III) reduction.</title>
        <authorList>
            <person name="Dedysh S.N."/>
            <person name="Beletsky A.V."/>
            <person name="Kulichevskaya I.S."/>
            <person name="Mardanov A.V."/>
            <person name="Ravin N.V."/>
        </authorList>
    </citation>
    <scope>NUCLEOTIDE SEQUENCE [LARGE SCALE GENOMIC DNA]</scope>
    <source>
        <strain evidence="4 5">P105</strain>
    </source>
</reference>
<evidence type="ECO:0000256" key="2">
    <source>
        <dbReference type="ARBA" id="ARBA00023027"/>
    </source>
</evidence>
<evidence type="ECO:0000259" key="3">
    <source>
        <dbReference type="Pfam" id="PF02826"/>
    </source>
</evidence>
<dbReference type="InterPro" id="IPR036291">
    <property type="entry name" value="NAD(P)-bd_dom_sf"/>
</dbReference>
<keyword evidence="1" id="KW-0560">Oxidoreductase</keyword>
<protein>
    <submittedName>
        <fullName evidence="4">D-2-hydroxyacid dehydrogenase</fullName>
    </submittedName>
</protein>
<dbReference type="Pfam" id="PF02826">
    <property type="entry name" value="2-Hacid_dh_C"/>
    <property type="match status" value="1"/>
</dbReference>
<dbReference type="EMBL" id="CP063849">
    <property type="protein sequence ID" value="QOY86022.1"/>
    <property type="molecule type" value="Genomic_DNA"/>
</dbReference>
<name>A0A7S7NLU9_PALFE</name>
<dbReference type="GO" id="GO:0051287">
    <property type="term" value="F:NAD binding"/>
    <property type="evidence" value="ECO:0007669"/>
    <property type="project" value="InterPro"/>
</dbReference>
<evidence type="ECO:0000313" key="4">
    <source>
        <dbReference type="EMBL" id="QOY86022.1"/>
    </source>
</evidence>
<dbReference type="InterPro" id="IPR006140">
    <property type="entry name" value="D-isomer_DH_NAD-bd"/>
</dbReference>
<dbReference type="PANTHER" id="PTHR43333">
    <property type="entry name" value="2-HACID_DH_C DOMAIN-CONTAINING PROTEIN"/>
    <property type="match status" value="1"/>
</dbReference>
<keyword evidence="2" id="KW-0520">NAD</keyword>
<dbReference type="KEGG" id="pfer:IRI77_24840"/>
<dbReference type="SUPFAM" id="SSF52283">
    <property type="entry name" value="Formate/glycerate dehydrogenase catalytic domain-like"/>
    <property type="match status" value="1"/>
</dbReference>
<feature type="domain" description="D-isomer specific 2-hydroxyacid dehydrogenase NAD-binding" evidence="3">
    <location>
        <begin position="110"/>
        <end position="272"/>
    </location>
</feature>
<dbReference type="Gene3D" id="3.40.50.720">
    <property type="entry name" value="NAD(P)-binding Rossmann-like Domain"/>
    <property type="match status" value="2"/>
</dbReference>
<dbReference type="AlphaFoldDB" id="A0A7S7NLU9"/>
<sequence length="309" mass="34404">MAGHTILVLNSPTARHLTLLDRLPPGCRIVAGDSAEAFVNATPEADILLVGAVSRELVEQVWSMAPRVQWVHSLWAGLETLLFPALIESDVSLTNGRGVFARSLGEFAIAGMLWFAKDIRRMRRQQRERRWEKFTITELHGASLGIIGHGSIGRAVASLANAFGMHVHGIGRRHTREEFENILQRSDYLLVGAPLTPDTRGMIGETELRMMQPESVLINLGRGPVIEEPALLHALRENWIRGAVLDVFDEEPLPEDHPLWALDNVLLSPHCSDNTATWLNDAMELFLENYTLFAQGEPLKNISDKKAGY</sequence>
<accession>A0A7S7NLU9</accession>
<dbReference type="CDD" id="cd05300">
    <property type="entry name" value="2-Hacid_dh_1"/>
    <property type="match status" value="1"/>
</dbReference>
<dbReference type="RefSeq" id="WP_194447691.1">
    <property type="nucleotide sequence ID" value="NZ_CP063849.1"/>
</dbReference>
<evidence type="ECO:0000313" key="5">
    <source>
        <dbReference type="Proteomes" id="UP000593892"/>
    </source>
</evidence>
<dbReference type="GO" id="GO:0016491">
    <property type="term" value="F:oxidoreductase activity"/>
    <property type="evidence" value="ECO:0007669"/>
    <property type="project" value="UniProtKB-KW"/>
</dbReference>
<dbReference type="PANTHER" id="PTHR43333:SF1">
    <property type="entry name" value="D-ISOMER SPECIFIC 2-HYDROXYACID DEHYDROGENASE NAD-BINDING DOMAIN-CONTAINING PROTEIN"/>
    <property type="match status" value="1"/>
</dbReference>
<dbReference type="Proteomes" id="UP000593892">
    <property type="component" value="Chromosome"/>
</dbReference>
<dbReference type="SUPFAM" id="SSF51735">
    <property type="entry name" value="NAD(P)-binding Rossmann-fold domains"/>
    <property type="match status" value="1"/>
</dbReference>
<organism evidence="4 5">
    <name type="scientific">Paludibaculum fermentans</name>
    <dbReference type="NCBI Taxonomy" id="1473598"/>
    <lineage>
        <taxon>Bacteria</taxon>
        <taxon>Pseudomonadati</taxon>
        <taxon>Acidobacteriota</taxon>
        <taxon>Terriglobia</taxon>
        <taxon>Bryobacterales</taxon>
        <taxon>Bryobacteraceae</taxon>
        <taxon>Paludibaculum</taxon>
    </lineage>
</organism>
<gene>
    <name evidence="4" type="ORF">IRI77_24840</name>
</gene>